<dbReference type="SUPFAM" id="SSF111331">
    <property type="entry name" value="NAD kinase/diacylglycerol kinase-like"/>
    <property type="match status" value="1"/>
</dbReference>
<feature type="compositionally biased region" description="Basic and acidic residues" evidence="6">
    <location>
        <begin position="9"/>
        <end position="21"/>
    </location>
</feature>
<keyword evidence="5 7" id="KW-0472">Membrane</keyword>
<sequence>MEINGGCCKSEDKSQREPRVEGEASVLRSNVLLDHAGEGTLTLQSDGLYWKPLDDGGSTCLGLKFVPKPATELKFSDIYAVELIEGDTNLESVHSSAGECCFGHDSYDYEMNHFIVHSFQKSKSHPCLWIPAAYTFGHKDLQTCQMWVNEINDIIDKDAGRPKKLLVFVHPMSGKGNGQRTWDTVAPIFSHAKINTKVIVTQRAGHAYDEMTSTTNEELNSYDGAIAVGGDGFFNEILNGFLSRHKAPFPPAPSDFFDALRNDAGSLVVDQNGAGTETQHNEERHPLLPCSASNESGFCRLGSNDASPSIDQKIEYPLPNQRFRFGIIPAGSTDAIVICTTGTRDPITSALHIVLGKRVRLDVAQVVRWQTTSTSKVEPCVRYAASFAGYGFYGDVITESEKYRWMGPKRYDYAGTKVFLRHRSYEAEVAYVEIESEQSLSGPDISGMFSKAWSLKWKKPDVCRANCKVCNKKSICSSIPPYMHPQGRTWLKSKGRFLSVGAAIMSNRNERAPDGLVADAHLSDGFLHLLLIKDCPHVLYLWHLTQLARKGGNPLNFDFVEHYKTPAFTFTSLGKESVWNLDGELFPAHKLSAQVFRGLSLVFTQPKAKVLGYAMSTPAQYYQSLPPVSKFYGVACLLTTSALYLNLYDPNNIALFYKDVFKSFQVWRLITNFFFLGPFSPFFAIRLIMIARYGVLLERGPFDKRTADFVWMLIFGALSLLVMSAVPFLWTPFMAGSLVFMIVYVWSREFPNAKISIYGLVTLKGFYLPWALLALDLIFGGNLMPDIIGMVAGHLYYFLTVLHPLAGGKYVFKTPLWVHKVVAYWGEGIQVNSPVQRDPSAGTAFKGRGYRLGSRGQTSRPSEQQQQQAQAQAPTNNAAAAAAAARQANSGEGVAFRGKSYRLS</sequence>
<dbReference type="InterPro" id="IPR007599">
    <property type="entry name" value="DER1"/>
</dbReference>
<dbReference type="Gene3D" id="2.60.200.40">
    <property type="match status" value="1"/>
</dbReference>
<evidence type="ECO:0000256" key="6">
    <source>
        <dbReference type="SAM" id="MobiDB-lite"/>
    </source>
</evidence>
<evidence type="ECO:0000256" key="4">
    <source>
        <dbReference type="ARBA" id="ARBA00022989"/>
    </source>
</evidence>
<proteinExistence type="predicted"/>
<name>A0A1R3JJ57_COCAP</name>
<dbReference type="STRING" id="210143.A0A1R3JJ57"/>
<dbReference type="OrthoDB" id="530923at2759"/>
<feature type="transmembrane region" description="Helical" evidence="7">
    <location>
        <begin position="787"/>
        <end position="806"/>
    </location>
</feature>
<comment type="subcellular location">
    <subcellularLocation>
        <location evidence="2">Membrane</location>
        <topology evidence="2">Multi-pass membrane protein</topology>
    </subcellularLocation>
</comment>
<comment type="function">
    <text evidence="1">May be involved in the degradation process of specific misfolded endoplasmic reticulum (ER) luminal proteins.</text>
</comment>
<dbReference type="Pfam" id="PF00781">
    <property type="entry name" value="DAGK_cat"/>
    <property type="match status" value="1"/>
</dbReference>
<gene>
    <name evidence="9" type="ORF">CCACVL1_05765</name>
</gene>
<dbReference type="PANTHER" id="PTHR12358">
    <property type="entry name" value="SPHINGOSINE KINASE"/>
    <property type="match status" value="1"/>
</dbReference>
<reference evidence="9 10" key="1">
    <citation type="submission" date="2013-09" db="EMBL/GenBank/DDBJ databases">
        <title>Corchorus capsularis genome sequencing.</title>
        <authorList>
            <person name="Alam M."/>
            <person name="Haque M.S."/>
            <person name="Islam M.S."/>
            <person name="Emdad E.M."/>
            <person name="Islam M.M."/>
            <person name="Ahmed B."/>
            <person name="Halim A."/>
            <person name="Hossen Q.M.M."/>
            <person name="Hossain M.Z."/>
            <person name="Ahmed R."/>
            <person name="Khan M.M."/>
            <person name="Islam R."/>
            <person name="Rashid M.M."/>
            <person name="Khan S.A."/>
            <person name="Rahman M.S."/>
            <person name="Alam M."/>
        </authorList>
    </citation>
    <scope>NUCLEOTIDE SEQUENCE [LARGE SCALE GENOMIC DNA]</scope>
    <source>
        <strain evidence="10">cv. CVL-1</strain>
        <tissue evidence="9">Whole seedling</tissue>
    </source>
</reference>
<feature type="transmembrane region" description="Helical" evidence="7">
    <location>
        <begin position="710"/>
        <end position="743"/>
    </location>
</feature>
<evidence type="ECO:0000313" key="10">
    <source>
        <dbReference type="Proteomes" id="UP000188268"/>
    </source>
</evidence>
<accession>A0A1R3JJ57</accession>
<dbReference type="EMBL" id="AWWV01007770">
    <property type="protein sequence ID" value="OMO94848.1"/>
    <property type="molecule type" value="Genomic_DNA"/>
</dbReference>
<comment type="caution">
    <text evidence="9">The sequence shown here is derived from an EMBL/GenBank/DDBJ whole genome shotgun (WGS) entry which is preliminary data.</text>
</comment>
<dbReference type="Gramene" id="OMO94848">
    <property type="protein sequence ID" value="OMO94848"/>
    <property type="gene ID" value="CCACVL1_05765"/>
</dbReference>
<dbReference type="Gene3D" id="3.40.50.10330">
    <property type="entry name" value="Probable inorganic polyphosphate/atp-NAD kinase, domain 1"/>
    <property type="match status" value="1"/>
</dbReference>
<dbReference type="GO" id="GO:0001729">
    <property type="term" value="F:ceramide kinase activity"/>
    <property type="evidence" value="ECO:0007669"/>
    <property type="project" value="TreeGrafter"/>
</dbReference>
<organism evidence="9 10">
    <name type="scientific">Corchorus capsularis</name>
    <name type="common">Jute</name>
    <dbReference type="NCBI Taxonomy" id="210143"/>
    <lineage>
        <taxon>Eukaryota</taxon>
        <taxon>Viridiplantae</taxon>
        <taxon>Streptophyta</taxon>
        <taxon>Embryophyta</taxon>
        <taxon>Tracheophyta</taxon>
        <taxon>Spermatophyta</taxon>
        <taxon>Magnoliopsida</taxon>
        <taxon>eudicotyledons</taxon>
        <taxon>Gunneridae</taxon>
        <taxon>Pentapetalae</taxon>
        <taxon>rosids</taxon>
        <taxon>malvids</taxon>
        <taxon>Malvales</taxon>
        <taxon>Malvaceae</taxon>
        <taxon>Grewioideae</taxon>
        <taxon>Apeibeae</taxon>
        <taxon>Corchorus</taxon>
    </lineage>
</organism>
<evidence type="ECO:0000256" key="3">
    <source>
        <dbReference type="ARBA" id="ARBA00022692"/>
    </source>
</evidence>
<keyword evidence="10" id="KW-1185">Reference proteome</keyword>
<dbReference type="InterPro" id="IPR016064">
    <property type="entry name" value="NAD/diacylglycerol_kinase_sf"/>
</dbReference>
<feature type="transmembrane region" description="Helical" evidence="7">
    <location>
        <begin position="755"/>
        <end position="775"/>
    </location>
</feature>
<feature type="compositionally biased region" description="Low complexity" evidence="6">
    <location>
        <begin position="864"/>
        <end position="889"/>
    </location>
</feature>
<dbReference type="InterPro" id="IPR017438">
    <property type="entry name" value="ATP-NAD_kinase_N"/>
</dbReference>
<dbReference type="GO" id="GO:0016020">
    <property type="term" value="C:membrane"/>
    <property type="evidence" value="ECO:0007669"/>
    <property type="project" value="UniProtKB-SubCell"/>
</dbReference>
<dbReference type="PROSITE" id="PS50146">
    <property type="entry name" value="DAGK"/>
    <property type="match status" value="1"/>
</dbReference>
<keyword evidence="3 7" id="KW-0812">Transmembrane</keyword>
<dbReference type="Pfam" id="PF04511">
    <property type="entry name" value="DER1"/>
    <property type="match status" value="1"/>
</dbReference>
<dbReference type="InterPro" id="IPR050187">
    <property type="entry name" value="Lipid_Phosphate_FormReg"/>
</dbReference>
<dbReference type="AlphaFoldDB" id="A0A1R3JJ57"/>
<evidence type="ECO:0000256" key="7">
    <source>
        <dbReference type="SAM" id="Phobius"/>
    </source>
</evidence>
<feature type="transmembrane region" description="Helical" evidence="7">
    <location>
        <begin position="669"/>
        <end position="690"/>
    </location>
</feature>
<dbReference type="InterPro" id="IPR035952">
    <property type="entry name" value="Rhomboid-like_sf"/>
</dbReference>
<dbReference type="InterPro" id="IPR001206">
    <property type="entry name" value="Diacylglycerol_kinase_cat_dom"/>
</dbReference>
<evidence type="ECO:0000256" key="1">
    <source>
        <dbReference type="ARBA" id="ARBA00003292"/>
    </source>
</evidence>
<feature type="region of interest" description="Disordered" evidence="6">
    <location>
        <begin position="1"/>
        <end position="21"/>
    </location>
</feature>
<feature type="domain" description="DAGKc" evidence="8">
    <location>
        <begin position="160"/>
        <end position="370"/>
    </location>
</feature>
<dbReference type="GO" id="GO:0006672">
    <property type="term" value="P:ceramide metabolic process"/>
    <property type="evidence" value="ECO:0007669"/>
    <property type="project" value="TreeGrafter"/>
</dbReference>
<dbReference type="PANTHER" id="PTHR12358:SF6">
    <property type="entry name" value="CERAMIDE KINASE"/>
    <property type="match status" value="1"/>
</dbReference>
<evidence type="ECO:0000256" key="5">
    <source>
        <dbReference type="ARBA" id="ARBA00023136"/>
    </source>
</evidence>
<evidence type="ECO:0000313" key="9">
    <source>
        <dbReference type="EMBL" id="OMO94848.1"/>
    </source>
</evidence>
<dbReference type="OMA" id="GHAYDEM"/>
<evidence type="ECO:0000259" key="8">
    <source>
        <dbReference type="PROSITE" id="PS50146"/>
    </source>
</evidence>
<protein>
    <recommendedName>
        <fullName evidence="8">DAGKc domain-containing protein</fullName>
    </recommendedName>
</protein>
<keyword evidence="4 7" id="KW-1133">Transmembrane helix</keyword>
<dbReference type="SUPFAM" id="SSF144091">
    <property type="entry name" value="Rhomboid-like"/>
    <property type="match status" value="1"/>
</dbReference>
<dbReference type="Proteomes" id="UP000188268">
    <property type="component" value="Unassembled WGS sequence"/>
</dbReference>
<feature type="transmembrane region" description="Helical" evidence="7">
    <location>
        <begin position="631"/>
        <end position="648"/>
    </location>
</feature>
<evidence type="ECO:0000256" key="2">
    <source>
        <dbReference type="ARBA" id="ARBA00004141"/>
    </source>
</evidence>
<feature type="region of interest" description="Disordered" evidence="6">
    <location>
        <begin position="835"/>
        <end position="904"/>
    </location>
</feature>